<keyword evidence="2" id="KW-0812">Transmembrane</keyword>
<keyword evidence="4" id="KW-1185">Reference proteome</keyword>
<organism evidence="3 4">
    <name type="scientific">Falsiroseomonas algicola</name>
    <dbReference type="NCBI Taxonomy" id="2716930"/>
    <lineage>
        <taxon>Bacteria</taxon>
        <taxon>Pseudomonadati</taxon>
        <taxon>Pseudomonadota</taxon>
        <taxon>Alphaproteobacteria</taxon>
        <taxon>Acetobacterales</taxon>
        <taxon>Roseomonadaceae</taxon>
        <taxon>Falsiroseomonas</taxon>
    </lineage>
</organism>
<evidence type="ECO:0000313" key="4">
    <source>
        <dbReference type="Proteomes" id="UP000475385"/>
    </source>
</evidence>
<dbReference type="RefSeq" id="WP_164696203.1">
    <property type="nucleotide sequence ID" value="NZ_JAAIKB010000008.1"/>
</dbReference>
<proteinExistence type="predicted"/>
<accession>A0A6M1LPL6</accession>
<feature type="compositionally biased region" description="Low complexity" evidence="1">
    <location>
        <begin position="85"/>
        <end position="98"/>
    </location>
</feature>
<feature type="region of interest" description="Disordered" evidence="1">
    <location>
        <begin position="64"/>
        <end position="130"/>
    </location>
</feature>
<evidence type="ECO:0000313" key="3">
    <source>
        <dbReference type="EMBL" id="NGM22310.1"/>
    </source>
</evidence>
<name>A0A6M1LPL6_9PROT</name>
<feature type="transmembrane region" description="Helical" evidence="2">
    <location>
        <begin position="17"/>
        <end position="36"/>
    </location>
</feature>
<feature type="compositionally biased region" description="Pro residues" evidence="1">
    <location>
        <begin position="99"/>
        <end position="109"/>
    </location>
</feature>
<keyword evidence="2" id="KW-1133">Transmembrane helix</keyword>
<evidence type="ECO:0000256" key="2">
    <source>
        <dbReference type="SAM" id="Phobius"/>
    </source>
</evidence>
<feature type="compositionally biased region" description="Basic and acidic residues" evidence="1">
    <location>
        <begin position="119"/>
        <end position="130"/>
    </location>
</feature>
<dbReference type="EMBL" id="JAAIKB010000008">
    <property type="protein sequence ID" value="NGM22310.1"/>
    <property type="molecule type" value="Genomic_DNA"/>
</dbReference>
<protein>
    <submittedName>
        <fullName evidence="3">Uncharacterized protein</fullName>
    </submittedName>
</protein>
<gene>
    <name evidence="3" type="ORF">G3576_19990</name>
</gene>
<reference evidence="3 4" key="1">
    <citation type="submission" date="2020-03" db="EMBL/GenBank/DDBJ databases">
        <title>Roseomonas stagni sp. nov., isolated from pond water in Japan.</title>
        <authorList>
            <person name="Furuhata K."/>
            <person name="Miyamoto H."/>
            <person name="Goto K."/>
        </authorList>
    </citation>
    <scope>NUCLEOTIDE SEQUENCE [LARGE SCALE GENOMIC DNA]</scope>
    <source>
        <strain evidence="3 4">PeD5</strain>
    </source>
</reference>
<comment type="caution">
    <text evidence="3">The sequence shown here is derived from an EMBL/GenBank/DDBJ whole genome shotgun (WGS) entry which is preliminary data.</text>
</comment>
<sequence>MLQEIQAALTIPGLPDWVGLVFLVCLLLVGLAYLLMPFSVFGVKGRLDAIEAQLDEIQTELRSLSLRTPEPGRRRPALEEDWVDPSPALRPAAEAAPRVAPPVPPPPAWPDRSGGPSRSEPRLDWPRTPR</sequence>
<keyword evidence="2" id="KW-0472">Membrane</keyword>
<evidence type="ECO:0000256" key="1">
    <source>
        <dbReference type="SAM" id="MobiDB-lite"/>
    </source>
</evidence>
<dbReference type="Proteomes" id="UP000475385">
    <property type="component" value="Unassembled WGS sequence"/>
</dbReference>
<dbReference type="AlphaFoldDB" id="A0A6M1LPL6"/>